<evidence type="ECO:0000256" key="1">
    <source>
        <dbReference type="ARBA" id="ARBA00038101"/>
    </source>
</evidence>
<dbReference type="Gene3D" id="1.25.40.10">
    <property type="entry name" value="Tetratricopeptide repeat domain"/>
    <property type="match status" value="1"/>
</dbReference>
<evidence type="ECO:0000256" key="2">
    <source>
        <dbReference type="SAM" id="MobiDB-lite"/>
    </source>
</evidence>
<dbReference type="PANTHER" id="PTHR11102">
    <property type="entry name" value="SEL-1-LIKE PROTEIN"/>
    <property type="match status" value="1"/>
</dbReference>
<evidence type="ECO:0000313" key="4">
    <source>
        <dbReference type="Proteomes" id="UP000266841"/>
    </source>
</evidence>
<dbReference type="Pfam" id="PF08238">
    <property type="entry name" value="Sel1"/>
    <property type="match status" value="2"/>
</dbReference>
<dbReference type="InterPro" id="IPR011990">
    <property type="entry name" value="TPR-like_helical_dom_sf"/>
</dbReference>
<accession>K0R3C7</accession>
<protein>
    <submittedName>
        <fullName evidence="3">Uncharacterized protein</fullName>
    </submittedName>
</protein>
<dbReference type="EMBL" id="AGNL01047547">
    <property type="protein sequence ID" value="EJK46775.1"/>
    <property type="molecule type" value="Genomic_DNA"/>
</dbReference>
<dbReference type="SMART" id="SM00671">
    <property type="entry name" value="SEL1"/>
    <property type="match status" value="3"/>
</dbReference>
<keyword evidence="4" id="KW-1185">Reference proteome</keyword>
<evidence type="ECO:0000313" key="3">
    <source>
        <dbReference type="EMBL" id="EJK46775.1"/>
    </source>
</evidence>
<comment type="similarity">
    <text evidence="1">Belongs to the sel-1 family.</text>
</comment>
<dbReference type="SUPFAM" id="SSF81901">
    <property type="entry name" value="HCP-like"/>
    <property type="match status" value="1"/>
</dbReference>
<feature type="region of interest" description="Disordered" evidence="2">
    <location>
        <begin position="35"/>
        <end position="63"/>
    </location>
</feature>
<comment type="caution">
    <text evidence="3">The sequence shown here is derived from an EMBL/GenBank/DDBJ whole genome shotgun (WGS) entry which is preliminary data.</text>
</comment>
<reference evidence="3 4" key="1">
    <citation type="journal article" date="2012" name="Genome Biol.">
        <title>Genome and low-iron response of an oceanic diatom adapted to chronic iron limitation.</title>
        <authorList>
            <person name="Lommer M."/>
            <person name="Specht M."/>
            <person name="Roy A.S."/>
            <person name="Kraemer L."/>
            <person name="Andreson R."/>
            <person name="Gutowska M.A."/>
            <person name="Wolf J."/>
            <person name="Bergner S.V."/>
            <person name="Schilhabel M.B."/>
            <person name="Klostermeier U.C."/>
            <person name="Beiko R.G."/>
            <person name="Rosenstiel P."/>
            <person name="Hippler M."/>
            <person name="Laroche J."/>
        </authorList>
    </citation>
    <scope>NUCLEOTIDE SEQUENCE [LARGE SCALE GENOMIC DNA]</scope>
    <source>
        <strain evidence="3 4">CCMP1005</strain>
    </source>
</reference>
<dbReference type="InterPro" id="IPR050767">
    <property type="entry name" value="Sel1_AlgK"/>
</dbReference>
<name>K0R3C7_THAOC</name>
<dbReference type="InterPro" id="IPR006597">
    <property type="entry name" value="Sel1-like"/>
</dbReference>
<sequence length="378" mass="42277">MNFSRRDAWYHTTTPSLDVAEELTFGRAMQISYSTSRAPALSNRHSRPLEKEPLEQHEQRSSLDGFTLSTFGEELTVTISVEDPLNLSATPRTAHFITYDLRHGGRQPPKCPRATRSISDFQRRISDHARNQTANRGVPGLVHAGQIPPFSSLVRARAASFPPDPQVANASPYRRKPCSSLVANRARTSIIVTKPSKFSDNSSVLAVFQAHVENRNAAAIYHLGQKYYYGDLGLQVDVPRAIELWDEAAELGDADAHYDLGFVHYHGAEGLDQDEAKGIHHWQQAAMKGQAEGRHALGLLEFERTNYEVAFQHWLISTNMGYEKSLQAIEGMCELGNATGEQYAEALRGFQDAVKEMRSPQRTMAKKLLNRIPHNSQL</sequence>
<organism evidence="3 4">
    <name type="scientific">Thalassiosira oceanica</name>
    <name type="common">Marine diatom</name>
    <dbReference type="NCBI Taxonomy" id="159749"/>
    <lineage>
        <taxon>Eukaryota</taxon>
        <taxon>Sar</taxon>
        <taxon>Stramenopiles</taxon>
        <taxon>Ochrophyta</taxon>
        <taxon>Bacillariophyta</taxon>
        <taxon>Coscinodiscophyceae</taxon>
        <taxon>Thalassiosirophycidae</taxon>
        <taxon>Thalassiosirales</taxon>
        <taxon>Thalassiosiraceae</taxon>
        <taxon>Thalassiosira</taxon>
    </lineage>
</organism>
<proteinExistence type="inferred from homology"/>
<gene>
    <name evidence="3" type="ORF">THAOC_34541</name>
</gene>
<feature type="compositionally biased region" description="Basic and acidic residues" evidence="2">
    <location>
        <begin position="47"/>
        <end position="61"/>
    </location>
</feature>
<dbReference type="Proteomes" id="UP000266841">
    <property type="component" value="Unassembled WGS sequence"/>
</dbReference>
<dbReference type="AlphaFoldDB" id="K0R3C7"/>
<dbReference type="eggNOG" id="ENOG502SDB9">
    <property type="taxonomic scope" value="Eukaryota"/>
</dbReference>
<dbReference type="PANTHER" id="PTHR11102:SF160">
    <property type="entry name" value="ERAD-ASSOCIATED E3 UBIQUITIN-PROTEIN LIGASE COMPONENT HRD3"/>
    <property type="match status" value="1"/>
</dbReference>